<evidence type="ECO:0000256" key="1">
    <source>
        <dbReference type="SAM" id="SignalP"/>
    </source>
</evidence>
<feature type="chain" id="PRO_5028458821" description="Lipoprotein" evidence="1">
    <location>
        <begin position="19"/>
        <end position="75"/>
    </location>
</feature>
<sequence>MIRTVLLIACLGLLGACASPPYGKPGTSKQEAAADYQDCYSKASLDHYTPGNNTEVDAGTADCMKQRGYSSTMRF</sequence>
<keyword evidence="1" id="KW-0732">Signal</keyword>
<evidence type="ECO:0008006" key="3">
    <source>
        <dbReference type="Google" id="ProtNLM"/>
    </source>
</evidence>
<name>A0A7C3WGI3_9BACT</name>
<gene>
    <name evidence="2" type="ORF">ENR59_03595</name>
</gene>
<reference evidence="2" key="1">
    <citation type="journal article" date="2020" name="mSystems">
        <title>Genome- and Community-Level Interaction Insights into Carbon Utilization and Element Cycling Functions of Hydrothermarchaeota in Hydrothermal Sediment.</title>
        <authorList>
            <person name="Zhou Z."/>
            <person name="Liu Y."/>
            <person name="Xu W."/>
            <person name="Pan J."/>
            <person name="Luo Z.H."/>
            <person name="Li M."/>
        </authorList>
    </citation>
    <scope>NUCLEOTIDE SEQUENCE [LARGE SCALE GENOMIC DNA]</scope>
    <source>
        <strain evidence="2">SpSt-413</strain>
    </source>
</reference>
<feature type="signal peptide" evidence="1">
    <location>
        <begin position="1"/>
        <end position="18"/>
    </location>
</feature>
<evidence type="ECO:0000313" key="2">
    <source>
        <dbReference type="EMBL" id="HGG92017.1"/>
    </source>
</evidence>
<dbReference type="PROSITE" id="PS51257">
    <property type="entry name" value="PROKAR_LIPOPROTEIN"/>
    <property type="match status" value="1"/>
</dbReference>
<proteinExistence type="predicted"/>
<protein>
    <recommendedName>
        <fullName evidence="3">Lipoprotein</fullName>
    </recommendedName>
</protein>
<dbReference type="EMBL" id="DSRP01000250">
    <property type="protein sequence ID" value="HGG92017.1"/>
    <property type="molecule type" value="Genomic_DNA"/>
</dbReference>
<dbReference type="AlphaFoldDB" id="A0A7C3WGI3"/>
<organism evidence="2">
    <name type="scientific">Fundidesulfovibrio putealis</name>
    <dbReference type="NCBI Taxonomy" id="270496"/>
    <lineage>
        <taxon>Bacteria</taxon>
        <taxon>Pseudomonadati</taxon>
        <taxon>Thermodesulfobacteriota</taxon>
        <taxon>Desulfovibrionia</taxon>
        <taxon>Desulfovibrionales</taxon>
        <taxon>Desulfovibrionaceae</taxon>
        <taxon>Fundidesulfovibrio</taxon>
    </lineage>
</organism>
<comment type="caution">
    <text evidence="2">The sequence shown here is derived from an EMBL/GenBank/DDBJ whole genome shotgun (WGS) entry which is preliminary data.</text>
</comment>
<accession>A0A7C3WGI3</accession>